<evidence type="ECO:0000313" key="2">
    <source>
        <dbReference type="Proteomes" id="UP001168877"/>
    </source>
</evidence>
<gene>
    <name evidence="1" type="ORF">LWI29_027873</name>
</gene>
<dbReference type="SUPFAM" id="SSF48403">
    <property type="entry name" value="Ankyrin repeat"/>
    <property type="match status" value="1"/>
</dbReference>
<name>A0AA39SV80_ACESA</name>
<proteinExistence type="predicted"/>
<dbReference type="AlphaFoldDB" id="A0AA39SV80"/>
<dbReference type="SMART" id="SM00248">
    <property type="entry name" value="ANK"/>
    <property type="match status" value="2"/>
</dbReference>
<dbReference type="PANTHER" id="PTHR24121:SF22">
    <property type="entry name" value="PROTEIN ACCELERATED CELL DEATH 6-LIKE"/>
    <property type="match status" value="1"/>
</dbReference>
<dbReference type="InterPro" id="IPR002110">
    <property type="entry name" value="Ankyrin_rpt"/>
</dbReference>
<reference evidence="1" key="2">
    <citation type="submission" date="2023-06" db="EMBL/GenBank/DDBJ databases">
        <authorList>
            <person name="Swenson N.G."/>
            <person name="Wegrzyn J.L."/>
            <person name="Mcevoy S.L."/>
        </authorList>
    </citation>
    <scope>NUCLEOTIDE SEQUENCE</scope>
    <source>
        <strain evidence="1">NS2018</strain>
        <tissue evidence="1">Leaf</tissue>
    </source>
</reference>
<accession>A0AA39SV80</accession>
<keyword evidence="2" id="KW-1185">Reference proteome</keyword>
<dbReference type="Pfam" id="PF12796">
    <property type="entry name" value="Ank_2"/>
    <property type="match status" value="1"/>
</dbReference>
<dbReference type="Proteomes" id="UP001168877">
    <property type="component" value="Unassembled WGS sequence"/>
</dbReference>
<organism evidence="1 2">
    <name type="scientific">Acer saccharum</name>
    <name type="common">Sugar maple</name>
    <dbReference type="NCBI Taxonomy" id="4024"/>
    <lineage>
        <taxon>Eukaryota</taxon>
        <taxon>Viridiplantae</taxon>
        <taxon>Streptophyta</taxon>
        <taxon>Embryophyta</taxon>
        <taxon>Tracheophyta</taxon>
        <taxon>Spermatophyta</taxon>
        <taxon>Magnoliopsida</taxon>
        <taxon>eudicotyledons</taxon>
        <taxon>Gunneridae</taxon>
        <taxon>Pentapetalae</taxon>
        <taxon>rosids</taxon>
        <taxon>malvids</taxon>
        <taxon>Sapindales</taxon>
        <taxon>Sapindaceae</taxon>
        <taxon>Hippocastanoideae</taxon>
        <taxon>Acereae</taxon>
        <taxon>Acer</taxon>
    </lineage>
</organism>
<dbReference type="EMBL" id="JAUESC010000002">
    <property type="protein sequence ID" value="KAK0605536.1"/>
    <property type="molecule type" value="Genomic_DNA"/>
</dbReference>
<evidence type="ECO:0000313" key="1">
    <source>
        <dbReference type="EMBL" id="KAK0605536.1"/>
    </source>
</evidence>
<dbReference type="InterPro" id="IPR036770">
    <property type="entry name" value="Ankyrin_rpt-contain_sf"/>
</dbReference>
<comment type="caution">
    <text evidence="1">The sequence shown here is derived from an EMBL/GenBank/DDBJ whole genome shotgun (WGS) entry which is preliminary data.</text>
</comment>
<reference evidence="1" key="1">
    <citation type="journal article" date="2022" name="Plant J.">
        <title>Strategies of tolerance reflected in two North American maple genomes.</title>
        <authorList>
            <person name="McEvoy S.L."/>
            <person name="Sezen U.U."/>
            <person name="Trouern-Trend A."/>
            <person name="McMahon S.M."/>
            <person name="Schaberg P.G."/>
            <person name="Yang J."/>
            <person name="Wegrzyn J.L."/>
            <person name="Swenson N.G."/>
        </authorList>
    </citation>
    <scope>NUCLEOTIDE SEQUENCE</scope>
    <source>
        <strain evidence="1">NS2018</strain>
    </source>
</reference>
<dbReference type="Gene3D" id="1.25.40.20">
    <property type="entry name" value="Ankyrin repeat-containing domain"/>
    <property type="match status" value="1"/>
</dbReference>
<protein>
    <submittedName>
        <fullName evidence="1">Uncharacterized protein</fullName>
    </submittedName>
</protein>
<sequence>MTRMLKMTSHKDKDTDLQEAVHCNHLVVVQLLTREDPNLPYDTNKAGETPLYLATERGYAEVLKQILGTCDSPADHGPCDRMALHVAVIRYDEGEFILLGLCEQCNGFLELFRFPEKSSH</sequence>
<dbReference type="PANTHER" id="PTHR24121">
    <property type="entry name" value="NO MECHANORECEPTOR POTENTIAL C, ISOFORM D-RELATED"/>
    <property type="match status" value="1"/>
</dbReference>